<gene>
    <name evidence="6" type="ORF">PMACD_LOCUS10677</name>
</gene>
<evidence type="ECO:0000256" key="5">
    <source>
        <dbReference type="SAM" id="Phobius"/>
    </source>
</evidence>
<evidence type="ECO:0000256" key="4">
    <source>
        <dbReference type="SAM" id="MobiDB-lite"/>
    </source>
</evidence>
<organism evidence="6 7">
    <name type="scientific">Pieris macdunnoughi</name>
    <dbReference type="NCBI Taxonomy" id="345717"/>
    <lineage>
        <taxon>Eukaryota</taxon>
        <taxon>Metazoa</taxon>
        <taxon>Ecdysozoa</taxon>
        <taxon>Arthropoda</taxon>
        <taxon>Hexapoda</taxon>
        <taxon>Insecta</taxon>
        <taxon>Pterygota</taxon>
        <taxon>Neoptera</taxon>
        <taxon>Endopterygota</taxon>
        <taxon>Lepidoptera</taxon>
        <taxon>Glossata</taxon>
        <taxon>Ditrysia</taxon>
        <taxon>Papilionoidea</taxon>
        <taxon>Pieridae</taxon>
        <taxon>Pierinae</taxon>
        <taxon>Pieris</taxon>
    </lineage>
</organism>
<keyword evidence="5" id="KW-0472">Membrane</keyword>
<keyword evidence="5" id="KW-1133">Transmembrane helix</keyword>
<keyword evidence="2" id="KW-0863">Zinc-finger</keyword>
<reference evidence="6" key="1">
    <citation type="submission" date="2021-02" db="EMBL/GenBank/DDBJ databases">
        <authorList>
            <person name="Steward A R."/>
        </authorList>
    </citation>
    <scope>NUCLEOTIDE SEQUENCE</scope>
</reference>
<feature type="region of interest" description="Disordered" evidence="4">
    <location>
        <begin position="1"/>
        <end position="42"/>
    </location>
</feature>
<evidence type="ECO:0008006" key="8">
    <source>
        <dbReference type="Google" id="ProtNLM"/>
    </source>
</evidence>
<evidence type="ECO:0000256" key="2">
    <source>
        <dbReference type="ARBA" id="ARBA00022771"/>
    </source>
</evidence>
<sequence length="183" mass="21537">MFKEQMSKKELETKAKEEKKKKKEETKLQKEKEKIEKTKRNVNKNSQAVSTNACKVCCKSTKTSNRVVCDMCSAIFHLKCIPAKHQQHVPEDLRIDLFICHVCYKEDNNDDTLDLSSERNSEDSGDDTQKLYDMIVEHKNFFLLSLLEKALFYFEVIFIISFYFMFKALNTHIEVYLRVGKTE</sequence>
<dbReference type="InterPro" id="IPR011011">
    <property type="entry name" value="Znf_FYVE_PHD"/>
</dbReference>
<protein>
    <recommendedName>
        <fullName evidence="8">PHD-type domain-containing protein</fullName>
    </recommendedName>
</protein>
<dbReference type="PROSITE" id="PS01359">
    <property type="entry name" value="ZF_PHD_1"/>
    <property type="match status" value="1"/>
</dbReference>
<proteinExistence type="predicted"/>
<dbReference type="InterPro" id="IPR019786">
    <property type="entry name" value="Zinc_finger_PHD-type_CS"/>
</dbReference>
<dbReference type="EMBL" id="CAJOBZ010000032">
    <property type="protein sequence ID" value="CAF4893516.1"/>
    <property type="molecule type" value="Genomic_DNA"/>
</dbReference>
<dbReference type="Proteomes" id="UP000663880">
    <property type="component" value="Unassembled WGS sequence"/>
</dbReference>
<dbReference type="SUPFAM" id="SSF57903">
    <property type="entry name" value="FYVE/PHD zinc finger"/>
    <property type="match status" value="1"/>
</dbReference>
<evidence type="ECO:0000256" key="1">
    <source>
        <dbReference type="ARBA" id="ARBA00022723"/>
    </source>
</evidence>
<name>A0A821UP57_9NEOP</name>
<keyword evidence="7" id="KW-1185">Reference proteome</keyword>
<dbReference type="GO" id="GO:0008270">
    <property type="term" value="F:zinc ion binding"/>
    <property type="evidence" value="ECO:0007669"/>
    <property type="project" value="UniProtKB-KW"/>
</dbReference>
<evidence type="ECO:0000313" key="7">
    <source>
        <dbReference type="Proteomes" id="UP000663880"/>
    </source>
</evidence>
<accession>A0A821UP57</accession>
<feature type="transmembrane region" description="Helical" evidence="5">
    <location>
        <begin position="141"/>
        <end position="166"/>
    </location>
</feature>
<comment type="caution">
    <text evidence="6">The sequence shown here is derived from an EMBL/GenBank/DDBJ whole genome shotgun (WGS) entry which is preliminary data.</text>
</comment>
<evidence type="ECO:0000256" key="3">
    <source>
        <dbReference type="ARBA" id="ARBA00022833"/>
    </source>
</evidence>
<dbReference type="AlphaFoldDB" id="A0A821UP57"/>
<evidence type="ECO:0000313" key="6">
    <source>
        <dbReference type="EMBL" id="CAF4893516.1"/>
    </source>
</evidence>
<dbReference type="OrthoDB" id="6938896at2759"/>
<keyword evidence="1" id="KW-0479">Metal-binding</keyword>
<dbReference type="InterPro" id="IPR013083">
    <property type="entry name" value="Znf_RING/FYVE/PHD"/>
</dbReference>
<keyword evidence="3" id="KW-0862">Zinc</keyword>
<dbReference type="Gene3D" id="3.30.40.10">
    <property type="entry name" value="Zinc/RING finger domain, C3HC4 (zinc finger)"/>
    <property type="match status" value="1"/>
</dbReference>
<feature type="compositionally biased region" description="Basic and acidic residues" evidence="4">
    <location>
        <begin position="1"/>
        <end position="39"/>
    </location>
</feature>
<keyword evidence="5" id="KW-0812">Transmembrane</keyword>